<dbReference type="InterPro" id="IPR050339">
    <property type="entry name" value="CC_SR_Kinase"/>
</dbReference>
<dbReference type="PANTHER" id="PTHR11042:SF190">
    <property type="entry name" value="MITOSIS INHIBITOR PROTEIN KINASE MIK1"/>
    <property type="match status" value="1"/>
</dbReference>
<dbReference type="PANTHER" id="PTHR11042">
    <property type="entry name" value="EUKARYOTIC TRANSLATION INITIATION FACTOR 2-ALPHA KINASE EIF2-ALPHA KINASE -RELATED"/>
    <property type="match status" value="1"/>
</dbReference>
<gene>
    <name evidence="6" type="ORF">VKT23_017746</name>
</gene>
<sequence length="288" mass="32490">MYFGATFLEVWYKDGLFVKIHDIPGTLSGNILRLQANLPPLDTHSEIIGDSISSIAYKDLPPEEDWDDQNADDVVQQLPVVPFDVNLHFAKECRCINEVQNLLKVKGGPHIVQLLGRTEEGKLVFPLYLEQPWAIFITASISEYKRLLLQLADALLFLHSHGIVHRDVALRNILTCQNRQSLILCDLESRFGSHICPEIALARDQSIPESALPYSQKSDVFCFGTTIADFILSNTVRTPWQYTGNFIPPPPFDKVVRACIRRDPAERLTMLEAKEMLESINASGPLYS</sequence>
<organism evidence="6 7">
    <name type="scientific">Marasmiellus scandens</name>
    <dbReference type="NCBI Taxonomy" id="2682957"/>
    <lineage>
        <taxon>Eukaryota</taxon>
        <taxon>Fungi</taxon>
        <taxon>Dikarya</taxon>
        <taxon>Basidiomycota</taxon>
        <taxon>Agaricomycotina</taxon>
        <taxon>Agaricomycetes</taxon>
        <taxon>Agaricomycetidae</taxon>
        <taxon>Agaricales</taxon>
        <taxon>Marasmiineae</taxon>
        <taxon>Omphalotaceae</taxon>
        <taxon>Marasmiellus</taxon>
    </lineage>
</organism>
<dbReference type="InterPro" id="IPR011009">
    <property type="entry name" value="Kinase-like_dom_sf"/>
</dbReference>
<dbReference type="PROSITE" id="PS50011">
    <property type="entry name" value="PROTEIN_KINASE_DOM"/>
    <property type="match status" value="1"/>
</dbReference>
<dbReference type="Gene3D" id="1.10.510.10">
    <property type="entry name" value="Transferase(Phosphotransferase) domain 1"/>
    <property type="match status" value="1"/>
</dbReference>
<feature type="domain" description="Protein kinase" evidence="5">
    <location>
        <begin position="1"/>
        <end position="288"/>
    </location>
</feature>
<dbReference type="Proteomes" id="UP001498398">
    <property type="component" value="Unassembled WGS sequence"/>
</dbReference>
<keyword evidence="2" id="KW-0547">Nucleotide-binding</keyword>
<dbReference type="Pfam" id="PF00069">
    <property type="entry name" value="Pkinase"/>
    <property type="match status" value="1"/>
</dbReference>
<proteinExistence type="predicted"/>
<evidence type="ECO:0000313" key="7">
    <source>
        <dbReference type="Proteomes" id="UP001498398"/>
    </source>
</evidence>
<evidence type="ECO:0000259" key="5">
    <source>
        <dbReference type="PROSITE" id="PS50011"/>
    </source>
</evidence>
<evidence type="ECO:0000256" key="2">
    <source>
        <dbReference type="ARBA" id="ARBA00022741"/>
    </source>
</evidence>
<keyword evidence="7" id="KW-1185">Reference proteome</keyword>
<dbReference type="InterPro" id="IPR020635">
    <property type="entry name" value="Tyr_kinase_cat_dom"/>
</dbReference>
<keyword evidence="4" id="KW-0067">ATP-binding</keyword>
<protein>
    <recommendedName>
        <fullName evidence="5">Protein kinase domain-containing protein</fullName>
    </recommendedName>
</protein>
<dbReference type="EMBL" id="JBANRG010000075">
    <property type="protein sequence ID" value="KAK7439040.1"/>
    <property type="molecule type" value="Genomic_DNA"/>
</dbReference>
<name>A0ABR1ISR3_9AGAR</name>
<accession>A0ABR1ISR3</accession>
<comment type="caution">
    <text evidence="6">The sequence shown here is derived from an EMBL/GenBank/DDBJ whole genome shotgun (WGS) entry which is preliminary data.</text>
</comment>
<dbReference type="SMART" id="SM00219">
    <property type="entry name" value="TyrKc"/>
    <property type="match status" value="1"/>
</dbReference>
<keyword evidence="1" id="KW-0808">Transferase</keyword>
<dbReference type="SUPFAM" id="SSF56112">
    <property type="entry name" value="Protein kinase-like (PK-like)"/>
    <property type="match status" value="1"/>
</dbReference>
<evidence type="ECO:0000313" key="6">
    <source>
        <dbReference type="EMBL" id="KAK7439040.1"/>
    </source>
</evidence>
<dbReference type="InterPro" id="IPR000719">
    <property type="entry name" value="Prot_kinase_dom"/>
</dbReference>
<evidence type="ECO:0000256" key="4">
    <source>
        <dbReference type="ARBA" id="ARBA00022840"/>
    </source>
</evidence>
<reference evidence="6 7" key="1">
    <citation type="submission" date="2024-01" db="EMBL/GenBank/DDBJ databases">
        <title>A draft genome for the cacao thread blight pathogen Marasmiellus scandens.</title>
        <authorList>
            <person name="Baruah I.K."/>
            <person name="Leung J."/>
            <person name="Bukari Y."/>
            <person name="Amoako-Attah I."/>
            <person name="Meinhardt L.W."/>
            <person name="Bailey B.A."/>
            <person name="Cohen S.P."/>
        </authorList>
    </citation>
    <scope>NUCLEOTIDE SEQUENCE [LARGE SCALE GENOMIC DNA]</scope>
    <source>
        <strain evidence="6 7">GH-19</strain>
    </source>
</reference>
<keyword evidence="3" id="KW-0418">Kinase</keyword>
<evidence type="ECO:0000256" key="3">
    <source>
        <dbReference type="ARBA" id="ARBA00022777"/>
    </source>
</evidence>
<evidence type="ECO:0000256" key="1">
    <source>
        <dbReference type="ARBA" id="ARBA00022679"/>
    </source>
</evidence>